<evidence type="ECO:0000256" key="4">
    <source>
        <dbReference type="NCBIfam" id="TIGR00152"/>
    </source>
</evidence>
<comment type="subcellular location">
    <subcellularLocation>
        <location evidence="3">Cytoplasm</location>
    </subcellularLocation>
</comment>
<dbReference type="EMBL" id="MSGO01000029">
    <property type="protein sequence ID" value="OLL14781.1"/>
    <property type="molecule type" value="Genomic_DNA"/>
</dbReference>
<protein>
    <recommendedName>
        <fullName evidence="3 4">Dephospho-CoA kinase</fullName>
        <ecNumber evidence="3 4">2.7.1.24</ecNumber>
    </recommendedName>
    <alternativeName>
        <fullName evidence="3">Dephosphocoenzyme A kinase</fullName>
    </alternativeName>
</protein>
<dbReference type="InterPro" id="IPR001977">
    <property type="entry name" value="Depp_CoAkinase"/>
</dbReference>
<feature type="binding site" evidence="3">
    <location>
        <begin position="27"/>
        <end position="32"/>
    </location>
    <ligand>
        <name>ATP</name>
        <dbReference type="ChEBI" id="CHEBI:30616"/>
    </ligand>
</feature>
<sequence length="216" mass="23172">MRHTPDPRTPRRPTDRALRVGLTGGIGSGKSTAAALLEERGAVVTSADEVARDVVSPGSDGLAAVVAEFGEGILAPDGSLDRSALGRLVFSDDLRRARLEELLLPLIAAEAWARMDTVPAGRVAVYDVPLLVEGQMQDLFDLVVVVEADLETRLERLAERGMTRDEALARIAVQATDEERRAVADVVVSNSGALEDLRAEVDRLWSTRILEPGTVA</sequence>
<dbReference type="EC" id="2.7.1.24" evidence="3 4"/>
<proteinExistence type="inferred from homology"/>
<dbReference type="PANTHER" id="PTHR10695">
    <property type="entry name" value="DEPHOSPHO-COA KINASE-RELATED"/>
    <property type="match status" value="1"/>
</dbReference>
<dbReference type="RefSeq" id="WP_075249159.1">
    <property type="nucleotide sequence ID" value="NZ_MSGO01000029.1"/>
</dbReference>
<dbReference type="Gene3D" id="3.40.50.300">
    <property type="entry name" value="P-loop containing nucleotide triphosphate hydrolases"/>
    <property type="match status" value="1"/>
</dbReference>
<comment type="pathway">
    <text evidence="3">Cofactor biosynthesis; coenzyme A biosynthesis; CoA from (R)-pantothenate: step 5/5.</text>
</comment>
<comment type="function">
    <text evidence="3">Catalyzes the phosphorylation of the 3'-hydroxyl group of dephosphocoenzyme A to form coenzyme A.</text>
</comment>
<keyword evidence="1 3" id="KW-0547">Nucleotide-binding</keyword>
<keyword evidence="2 3" id="KW-0067">ATP-binding</keyword>
<keyword evidence="3" id="KW-0808">Transferase</keyword>
<gene>
    <name evidence="3" type="primary">coaE</name>
    <name evidence="5" type="ORF">BKH32_06360</name>
</gene>
<evidence type="ECO:0000256" key="2">
    <source>
        <dbReference type="ARBA" id="ARBA00022840"/>
    </source>
</evidence>
<evidence type="ECO:0000313" key="6">
    <source>
        <dbReference type="Proteomes" id="UP000185736"/>
    </source>
</evidence>
<dbReference type="PROSITE" id="PS51219">
    <property type="entry name" value="DPCK"/>
    <property type="match status" value="1"/>
</dbReference>
<comment type="catalytic activity">
    <reaction evidence="3">
        <text>3'-dephospho-CoA + ATP = ADP + CoA + H(+)</text>
        <dbReference type="Rhea" id="RHEA:18245"/>
        <dbReference type="ChEBI" id="CHEBI:15378"/>
        <dbReference type="ChEBI" id="CHEBI:30616"/>
        <dbReference type="ChEBI" id="CHEBI:57287"/>
        <dbReference type="ChEBI" id="CHEBI:57328"/>
        <dbReference type="ChEBI" id="CHEBI:456216"/>
        <dbReference type="EC" id="2.7.1.24"/>
    </reaction>
</comment>
<keyword evidence="3" id="KW-0963">Cytoplasm</keyword>
<evidence type="ECO:0000313" key="5">
    <source>
        <dbReference type="EMBL" id="OLL14781.1"/>
    </source>
</evidence>
<dbReference type="HAMAP" id="MF_00376">
    <property type="entry name" value="Dephospho_CoA_kinase"/>
    <property type="match status" value="1"/>
</dbReference>
<dbReference type="SUPFAM" id="SSF52540">
    <property type="entry name" value="P-loop containing nucleoside triphosphate hydrolases"/>
    <property type="match status" value="1"/>
</dbReference>
<accession>A0A1Q8I0Z8</accession>
<dbReference type="PANTHER" id="PTHR10695:SF46">
    <property type="entry name" value="BIFUNCTIONAL COENZYME A SYNTHASE-RELATED"/>
    <property type="match status" value="1"/>
</dbReference>
<evidence type="ECO:0000256" key="1">
    <source>
        <dbReference type="ARBA" id="ARBA00022741"/>
    </source>
</evidence>
<keyword evidence="3 5" id="KW-0418">Kinase</keyword>
<name>A0A1Q8I0Z8_9ACTO</name>
<dbReference type="NCBIfam" id="NF002879">
    <property type="entry name" value="PRK03333.1"/>
    <property type="match status" value="1"/>
</dbReference>
<keyword evidence="3" id="KW-0173">Coenzyme A biosynthesis</keyword>
<dbReference type="AlphaFoldDB" id="A0A1Q8I0Z8"/>
<dbReference type="InterPro" id="IPR027417">
    <property type="entry name" value="P-loop_NTPase"/>
</dbReference>
<dbReference type="UniPathway" id="UPA00241">
    <property type="reaction ID" value="UER00356"/>
</dbReference>
<dbReference type="GO" id="GO:0015937">
    <property type="term" value="P:coenzyme A biosynthetic process"/>
    <property type="evidence" value="ECO:0007669"/>
    <property type="project" value="UniProtKB-UniRule"/>
</dbReference>
<comment type="similarity">
    <text evidence="3">Belongs to the CoaE family.</text>
</comment>
<organism evidence="5 6">
    <name type="scientific">Actinomyces oris</name>
    <dbReference type="NCBI Taxonomy" id="544580"/>
    <lineage>
        <taxon>Bacteria</taxon>
        <taxon>Bacillati</taxon>
        <taxon>Actinomycetota</taxon>
        <taxon>Actinomycetes</taxon>
        <taxon>Actinomycetales</taxon>
        <taxon>Actinomycetaceae</taxon>
        <taxon>Actinomyces</taxon>
    </lineage>
</organism>
<dbReference type="GO" id="GO:0005524">
    <property type="term" value="F:ATP binding"/>
    <property type="evidence" value="ECO:0007669"/>
    <property type="project" value="UniProtKB-UniRule"/>
</dbReference>
<evidence type="ECO:0000256" key="3">
    <source>
        <dbReference type="HAMAP-Rule" id="MF_00376"/>
    </source>
</evidence>
<dbReference type="NCBIfam" id="TIGR00152">
    <property type="entry name" value="dephospho-CoA kinase"/>
    <property type="match status" value="1"/>
</dbReference>
<comment type="caution">
    <text evidence="5">The sequence shown here is derived from an EMBL/GenBank/DDBJ whole genome shotgun (WGS) entry which is preliminary data.</text>
</comment>
<dbReference type="CDD" id="cd02022">
    <property type="entry name" value="DPCK"/>
    <property type="match status" value="1"/>
</dbReference>
<reference evidence="5 6" key="1">
    <citation type="submission" date="2016-12" db="EMBL/GenBank/DDBJ databases">
        <title>Genomic comparison of strains in the 'Actinomyces naeslundii' group.</title>
        <authorList>
            <person name="Mughal S.R."/>
            <person name="Do T."/>
            <person name="Gilbert S.C."/>
            <person name="Witherden E.A."/>
            <person name="Didelot X."/>
            <person name="Beighton D."/>
        </authorList>
    </citation>
    <scope>NUCLEOTIDE SEQUENCE [LARGE SCALE GENOMIC DNA]</scope>
    <source>
        <strain evidence="5 6">S64C</strain>
    </source>
</reference>
<dbReference type="GO" id="GO:0005737">
    <property type="term" value="C:cytoplasm"/>
    <property type="evidence" value="ECO:0007669"/>
    <property type="project" value="UniProtKB-SubCell"/>
</dbReference>
<dbReference type="GO" id="GO:0004140">
    <property type="term" value="F:dephospho-CoA kinase activity"/>
    <property type="evidence" value="ECO:0007669"/>
    <property type="project" value="UniProtKB-UniRule"/>
</dbReference>
<dbReference type="Proteomes" id="UP000185736">
    <property type="component" value="Unassembled WGS sequence"/>
</dbReference>
<dbReference type="Pfam" id="PF01121">
    <property type="entry name" value="CoaE"/>
    <property type="match status" value="1"/>
</dbReference>